<feature type="domain" description="Penicillin-binding protein dimerisation" evidence="7">
    <location>
        <begin position="87"/>
        <end position="223"/>
    </location>
</feature>
<dbReference type="EC" id="2.4.1.129" evidence="8"/>
<evidence type="ECO:0000256" key="3">
    <source>
        <dbReference type="ARBA" id="ARBA00023136"/>
    </source>
</evidence>
<sequence>MIRTPLRPLARILKARESGENPDAIERDNKRKRHEEMRDQSRRRAEGSLVVLGLFFLTAFGAVGGRMATLSASDVAEPRSSAMNVQIRSNRADILDRRGRILATNHDTYSLYAHPHQMIDKDGTIAKLLEIFPDLNEQKLRKELGGNRKFAWVKKRLSPEQKQAAHDIGDPGLLFGPREMRLYPNGAIAAHILGGTRFGEQGVSSAEVLGVAGVEKFFDDRLRDPAKANEPLELSLDLTVQAASEEVLFNGMKIMNAKGASSVLMDAKTGEVISVVSLPDFDPNNRPRPLTVADKDKDQSDSPLFNRALQGVYELGSTFKIFTAAQAVDLGIADADTIIDTKGPMRVGRRSIGEFENKNYGKLSVSDIMVKSSNRGTGRLALEIGAERQQEFLKSLGFFEAAPVETVERGTPLLPPKWTELSTVTISYGHGLSTSPMQLAAGYAAIANGGTAVTPTLLKQDSTVPLGPRVMSPEAAREAQKMLRAVVTDGTASFGDVPGYSVAGKTGTADKPKPTGGYYEDRVIATFATMFPSHDPKYVLIVTLDEPEIMGLGRMRRSAGWTAVPVTAEMIRRVAPLLDLRPTVEPASLARVTLTSQ</sequence>
<keyword evidence="3 5" id="KW-0472">Membrane</keyword>
<dbReference type="Pfam" id="PF00905">
    <property type="entry name" value="Transpeptidase"/>
    <property type="match status" value="1"/>
</dbReference>
<dbReference type="InterPro" id="IPR012338">
    <property type="entry name" value="Beta-lactam/transpept-like"/>
</dbReference>
<evidence type="ECO:0000256" key="1">
    <source>
        <dbReference type="ARBA" id="ARBA00004370"/>
    </source>
</evidence>
<evidence type="ECO:0000256" key="4">
    <source>
        <dbReference type="SAM" id="MobiDB-lite"/>
    </source>
</evidence>
<comment type="subcellular location">
    <subcellularLocation>
        <location evidence="1">Membrane</location>
    </subcellularLocation>
</comment>
<keyword evidence="2" id="KW-0645">Protease</keyword>
<keyword evidence="8" id="KW-0808">Transferase</keyword>
<dbReference type="AlphaFoldDB" id="A0A0U1NIJ0"/>
<dbReference type="Pfam" id="PF03717">
    <property type="entry name" value="PBP_dimer"/>
    <property type="match status" value="1"/>
</dbReference>
<dbReference type="InterPro" id="IPR050515">
    <property type="entry name" value="Beta-lactam/transpept"/>
</dbReference>
<name>A0A0U1NIJ0_9RHOB</name>
<dbReference type="Gene3D" id="3.30.450.330">
    <property type="match status" value="1"/>
</dbReference>
<organism evidence="8 9">
    <name type="scientific">Nereida ignava</name>
    <dbReference type="NCBI Taxonomy" id="282199"/>
    <lineage>
        <taxon>Bacteria</taxon>
        <taxon>Pseudomonadati</taxon>
        <taxon>Pseudomonadota</taxon>
        <taxon>Alphaproteobacteria</taxon>
        <taxon>Rhodobacterales</taxon>
        <taxon>Roseobacteraceae</taxon>
        <taxon>Nereida</taxon>
    </lineage>
</organism>
<dbReference type="PANTHER" id="PTHR30627:SF1">
    <property type="entry name" value="PEPTIDOGLYCAN D,D-TRANSPEPTIDASE FTSI"/>
    <property type="match status" value="1"/>
</dbReference>
<dbReference type="Proteomes" id="UP000048949">
    <property type="component" value="Unassembled WGS sequence"/>
</dbReference>
<evidence type="ECO:0000259" key="7">
    <source>
        <dbReference type="Pfam" id="PF03717"/>
    </source>
</evidence>
<dbReference type="SUPFAM" id="SSF56601">
    <property type="entry name" value="beta-lactamase/transpeptidase-like"/>
    <property type="match status" value="1"/>
</dbReference>
<dbReference type="RefSeq" id="WP_048597855.1">
    <property type="nucleotide sequence ID" value="NZ_CBFHGK010000001.1"/>
</dbReference>
<dbReference type="PANTHER" id="PTHR30627">
    <property type="entry name" value="PEPTIDOGLYCAN D,D-TRANSPEPTIDASE"/>
    <property type="match status" value="1"/>
</dbReference>
<dbReference type="SUPFAM" id="SSF56519">
    <property type="entry name" value="Penicillin binding protein dimerisation domain"/>
    <property type="match status" value="1"/>
</dbReference>
<dbReference type="InterPro" id="IPR001460">
    <property type="entry name" value="PCN-bd_Tpept"/>
</dbReference>
<dbReference type="GO" id="GO:0071555">
    <property type="term" value="P:cell wall organization"/>
    <property type="evidence" value="ECO:0007669"/>
    <property type="project" value="TreeGrafter"/>
</dbReference>
<protein>
    <submittedName>
        <fullName evidence="8">Peptidoglycan synthase FtsI</fullName>
        <ecNumber evidence="8">2.4.1.129</ecNumber>
    </submittedName>
</protein>
<keyword evidence="5" id="KW-0812">Transmembrane</keyword>
<dbReference type="GO" id="GO:0016757">
    <property type="term" value="F:glycosyltransferase activity"/>
    <property type="evidence" value="ECO:0007669"/>
    <property type="project" value="UniProtKB-KW"/>
</dbReference>
<reference evidence="8 9" key="1">
    <citation type="submission" date="2015-04" db="EMBL/GenBank/DDBJ databases">
        <authorList>
            <person name="Syromyatnikov M.Y."/>
            <person name="Popov V.N."/>
        </authorList>
    </citation>
    <scope>NUCLEOTIDE SEQUENCE [LARGE SCALE GENOMIC DNA]</scope>
    <source>
        <strain evidence="8 9">CECT 5292</strain>
    </source>
</reference>
<keyword evidence="8" id="KW-0328">Glycosyltransferase</keyword>
<dbReference type="EMBL" id="CVQV01000003">
    <property type="protein sequence ID" value="CRK74556.1"/>
    <property type="molecule type" value="Genomic_DNA"/>
</dbReference>
<evidence type="ECO:0000313" key="9">
    <source>
        <dbReference type="Proteomes" id="UP000048949"/>
    </source>
</evidence>
<keyword evidence="2" id="KW-0378">Hydrolase</keyword>
<feature type="domain" description="Penicillin-binding protein transpeptidase" evidence="6">
    <location>
        <begin position="262"/>
        <end position="548"/>
    </location>
</feature>
<accession>A0A0U1NIJ0</accession>
<evidence type="ECO:0000256" key="5">
    <source>
        <dbReference type="SAM" id="Phobius"/>
    </source>
</evidence>
<keyword evidence="5" id="KW-1133">Transmembrane helix</keyword>
<keyword evidence="2" id="KW-0121">Carboxypeptidase</keyword>
<dbReference type="OrthoDB" id="9789078at2"/>
<evidence type="ECO:0000256" key="2">
    <source>
        <dbReference type="ARBA" id="ARBA00022645"/>
    </source>
</evidence>
<keyword evidence="9" id="KW-1185">Reference proteome</keyword>
<dbReference type="GO" id="GO:0008658">
    <property type="term" value="F:penicillin binding"/>
    <property type="evidence" value="ECO:0007669"/>
    <property type="project" value="InterPro"/>
</dbReference>
<dbReference type="GO" id="GO:0004180">
    <property type="term" value="F:carboxypeptidase activity"/>
    <property type="evidence" value="ECO:0007669"/>
    <property type="project" value="UniProtKB-KW"/>
</dbReference>
<dbReference type="STRING" id="282199.GCA_001049735_00591"/>
<dbReference type="Gene3D" id="3.40.710.10">
    <property type="entry name" value="DD-peptidase/beta-lactamase superfamily"/>
    <property type="match status" value="1"/>
</dbReference>
<dbReference type="GO" id="GO:0005886">
    <property type="term" value="C:plasma membrane"/>
    <property type="evidence" value="ECO:0007669"/>
    <property type="project" value="TreeGrafter"/>
</dbReference>
<dbReference type="Gene3D" id="3.90.1310.10">
    <property type="entry name" value="Penicillin-binding protein 2a (Domain 2)"/>
    <property type="match status" value="1"/>
</dbReference>
<dbReference type="InterPro" id="IPR036138">
    <property type="entry name" value="PBP_dimer_sf"/>
</dbReference>
<feature type="region of interest" description="Disordered" evidence="4">
    <location>
        <begin position="15"/>
        <end position="42"/>
    </location>
</feature>
<dbReference type="InterPro" id="IPR005311">
    <property type="entry name" value="PBP_dimer"/>
</dbReference>
<proteinExistence type="predicted"/>
<evidence type="ECO:0000313" key="8">
    <source>
        <dbReference type="EMBL" id="CRK74556.1"/>
    </source>
</evidence>
<feature type="transmembrane region" description="Helical" evidence="5">
    <location>
        <begin position="47"/>
        <end position="68"/>
    </location>
</feature>
<evidence type="ECO:0000259" key="6">
    <source>
        <dbReference type="Pfam" id="PF00905"/>
    </source>
</evidence>
<gene>
    <name evidence="8" type="primary">ftsI</name>
    <name evidence="8" type="ORF">NIG5292_00591</name>
</gene>